<dbReference type="InterPro" id="IPR005240">
    <property type="entry name" value="DUF389"/>
</dbReference>
<feature type="transmembrane region" description="Helical" evidence="1">
    <location>
        <begin position="56"/>
        <end position="78"/>
    </location>
</feature>
<dbReference type="PANTHER" id="PTHR20992">
    <property type="entry name" value="AT15442P-RELATED"/>
    <property type="match status" value="1"/>
</dbReference>
<reference evidence="2 3" key="1">
    <citation type="submission" date="2020-04" db="EMBL/GenBank/DDBJ databases">
        <authorList>
            <person name="Hitch T.C.A."/>
            <person name="Wylensek D."/>
            <person name="Clavel T."/>
        </authorList>
    </citation>
    <scope>NUCLEOTIDE SEQUENCE [LARGE SCALE GENOMIC DNA]</scope>
    <source>
        <strain evidence="2 3">WCA-386-APC-2A</strain>
    </source>
</reference>
<keyword evidence="1" id="KW-0472">Membrane</keyword>
<evidence type="ECO:0000313" key="2">
    <source>
        <dbReference type="EMBL" id="NMK38050.1"/>
    </source>
</evidence>
<feature type="transmembrane region" description="Helical" evidence="1">
    <location>
        <begin position="90"/>
        <end position="108"/>
    </location>
</feature>
<feature type="transmembrane region" description="Helical" evidence="1">
    <location>
        <begin position="128"/>
        <end position="146"/>
    </location>
</feature>
<organism evidence="2 3">
    <name type="scientific">Megasphaera elsdenii</name>
    <dbReference type="NCBI Taxonomy" id="907"/>
    <lineage>
        <taxon>Bacteria</taxon>
        <taxon>Bacillati</taxon>
        <taxon>Bacillota</taxon>
        <taxon>Negativicutes</taxon>
        <taxon>Veillonellales</taxon>
        <taxon>Veillonellaceae</taxon>
        <taxon>Megasphaera</taxon>
    </lineage>
</organism>
<feature type="transmembrane region" description="Helical" evidence="1">
    <location>
        <begin position="225"/>
        <end position="246"/>
    </location>
</feature>
<name>A0A848ERD5_MEGEL</name>
<proteinExistence type="predicted"/>
<dbReference type="RefSeq" id="WP_169013008.1">
    <property type="nucleotide sequence ID" value="NZ_JABBJH010000001.1"/>
</dbReference>
<feature type="transmembrane region" description="Helical" evidence="1">
    <location>
        <begin position="181"/>
        <end position="204"/>
    </location>
</feature>
<comment type="caution">
    <text evidence="2">The sequence shown here is derived from an EMBL/GenBank/DDBJ whole genome shotgun (WGS) entry which is preliminary data.</text>
</comment>
<keyword evidence="1" id="KW-1133">Transmembrane helix</keyword>
<dbReference type="AlphaFoldDB" id="A0A848ERD5"/>
<protein>
    <submittedName>
        <fullName evidence="2">DUF389 domain-containing protein</fullName>
    </submittedName>
</protein>
<feature type="transmembrane region" description="Helical" evidence="1">
    <location>
        <begin position="153"/>
        <end position="175"/>
    </location>
</feature>
<evidence type="ECO:0000313" key="3">
    <source>
        <dbReference type="Proteomes" id="UP000536773"/>
    </source>
</evidence>
<dbReference type="Pfam" id="PF04087">
    <property type="entry name" value="DUF389"/>
    <property type="match status" value="1"/>
</dbReference>
<gene>
    <name evidence="2" type="ORF">HG933_01355</name>
</gene>
<feature type="transmembrane region" description="Helical" evidence="1">
    <location>
        <begin position="33"/>
        <end position="50"/>
    </location>
</feature>
<dbReference type="PANTHER" id="PTHR20992:SF9">
    <property type="entry name" value="AT15442P-RELATED"/>
    <property type="match status" value="1"/>
</dbReference>
<dbReference type="EMBL" id="JABBJH010000001">
    <property type="protein sequence ID" value="NMK38050.1"/>
    <property type="molecule type" value="Genomic_DNA"/>
</dbReference>
<sequence>MNFNFSQLLDLKGDSAPFSEIRQRIASDASVKGANLVILITAILIASVGLNMNSTAVIIGAMLISPLMGGLVATGYGMATYDMQFIKDSMVKLGFQVSFALITSAIYFSLSPISDASSELLARTSPTIWDVIIALAGGIAGAIGNTRKEKTNVIPGVAIATALMPPLCTAGYGIATHSSTFVLGALYLFFINAFFITLSAFLVFKVLRVPASTTVNESHMQYQRTILLIAGIVITIPSIYMAYLTVNDNIRDTQIKTFIAKEVASEKVSAVSYAFKDGLLTVDLIGTPLTEDQVAELQASMQSYSKLTDAKLHIVQGNVNTIGQKEIQQIITNRIEGLVANDKGKSYKELASLYYPAYQTQQSDEQITVAMNAQLPALFPQIVAAQGSTMPAHSTDASTSGSQSQQFLAKLTVSAPLSPTDAAKIQQWLKTQTDSPVSLIVQMQGQDSSFYGNGIAWE</sequence>
<keyword evidence="1" id="KW-0812">Transmembrane</keyword>
<evidence type="ECO:0000256" key="1">
    <source>
        <dbReference type="SAM" id="Phobius"/>
    </source>
</evidence>
<accession>A0A848ERD5</accession>
<dbReference type="Proteomes" id="UP000536773">
    <property type="component" value="Unassembled WGS sequence"/>
</dbReference>